<sequence length="276" mass="31407">MQDKNQFHYQGNQSIDGLMLLSASMSDFTYDKHAHEEYSFGVTLKGRQDFFCRTQFHQSPAGGVMVFNPEDVHDGQSGGTEDLEYVMLYVHPDELVSHFQTLGVVNPNQARVKETLSSDPILRQQILTLSRWMSEDGVSTVEYDAALLEVTHSIIRMSGQAPEIPVKNTRRETLLQRAKAFIHVHAREDISIDDISHACSMSKYHLIRVFKAQYGMTPHQYVLNCRLNLARGFLESGKTATDIAQIAGFADSSHFNRRFKRVYGMTPAQYQKQRLS</sequence>
<dbReference type="InterPro" id="IPR003313">
    <property type="entry name" value="AraC-bd"/>
</dbReference>
<dbReference type="RefSeq" id="WP_022612048.1">
    <property type="nucleotide sequence ID" value="NZ_LK391965.1"/>
</dbReference>
<gene>
    <name evidence="6" type="ORF">VIBNISOn1_230038</name>
</gene>
<keyword evidence="4" id="KW-0804">Transcription</keyword>
<dbReference type="EMBL" id="CAOF01000113">
    <property type="protein sequence ID" value="CCO47139.1"/>
    <property type="molecule type" value="Genomic_DNA"/>
</dbReference>
<evidence type="ECO:0000256" key="3">
    <source>
        <dbReference type="ARBA" id="ARBA00023159"/>
    </source>
</evidence>
<dbReference type="InterPro" id="IPR050204">
    <property type="entry name" value="AraC_XylS_family_regulators"/>
</dbReference>
<dbReference type="AlphaFoldDB" id="A0AAV2VR63"/>
<dbReference type="Gene3D" id="1.10.10.60">
    <property type="entry name" value="Homeodomain-like"/>
    <property type="match status" value="2"/>
</dbReference>
<dbReference type="Pfam" id="PF12833">
    <property type="entry name" value="HTH_18"/>
    <property type="match status" value="1"/>
</dbReference>
<proteinExistence type="predicted"/>
<dbReference type="PROSITE" id="PS01124">
    <property type="entry name" value="HTH_ARAC_FAMILY_2"/>
    <property type="match status" value="1"/>
</dbReference>
<reference evidence="6 7" key="1">
    <citation type="journal article" date="2013" name="ISME J.">
        <title>Comparative genomics of pathogenic lineages of Vibrio nigripulchritudo identifies virulence-associated traits.</title>
        <authorList>
            <person name="Goudenege D."/>
            <person name="Labreuche Y."/>
            <person name="Krin E."/>
            <person name="Ansquer D."/>
            <person name="Mangenot S."/>
            <person name="Calteau A."/>
            <person name="Medigue C."/>
            <person name="Mazel D."/>
            <person name="Polz M.F."/>
            <person name="Le Roux F."/>
        </authorList>
    </citation>
    <scope>NUCLEOTIDE SEQUENCE [LARGE SCALE GENOMIC DNA]</scope>
    <source>
        <strain evidence="6 7">SOn1</strain>
    </source>
</reference>
<dbReference type="PANTHER" id="PTHR46796">
    <property type="entry name" value="HTH-TYPE TRANSCRIPTIONAL ACTIVATOR RHAS-RELATED"/>
    <property type="match status" value="1"/>
</dbReference>
<evidence type="ECO:0000256" key="4">
    <source>
        <dbReference type="ARBA" id="ARBA00023163"/>
    </source>
</evidence>
<dbReference type="SMART" id="SM00342">
    <property type="entry name" value="HTH_ARAC"/>
    <property type="match status" value="1"/>
</dbReference>
<dbReference type="SUPFAM" id="SSF46689">
    <property type="entry name" value="Homeodomain-like"/>
    <property type="match status" value="2"/>
</dbReference>
<name>A0AAV2VR63_9VIBR</name>
<evidence type="ECO:0000256" key="1">
    <source>
        <dbReference type="ARBA" id="ARBA00023015"/>
    </source>
</evidence>
<keyword evidence="2" id="KW-0238">DNA-binding</keyword>
<evidence type="ECO:0000259" key="5">
    <source>
        <dbReference type="PROSITE" id="PS01124"/>
    </source>
</evidence>
<dbReference type="Proteomes" id="UP000018211">
    <property type="component" value="Unassembled WGS sequence"/>
</dbReference>
<accession>A0AAV2VR63</accession>
<dbReference type="InterPro" id="IPR037923">
    <property type="entry name" value="HTH-like"/>
</dbReference>
<dbReference type="GO" id="GO:0043565">
    <property type="term" value="F:sequence-specific DNA binding"/>
    <property type="evidence" value="ECO:0007669"/>
    <property type="project" value="InterPro"/>
</dbReference>
<dbReference type="PRINTS" id="PR00032">
    <property type="entry name" value="HTHARAC"/>
</dbReference>
<feature type="domain" description="HTH araC/xylS-type" evidence="5">
    <location>
        <begin position="176"/>
        <end position="273"/>
    </location>
</feature>
<dbReference type="InterPro" id="IPR020449">
    <property type="entry name" value="Tscrpt_reg_AraC-type_HTH"/>
</dbReference>
<keyword evidence="1" id="KW-0805">Transcription regulation</keyword>
<dbReference type="InterPro" id="IPR018060">
    <property type="entry name" value="HTH_AraC"/>
</dbReference>
<protein>
    <submittedName>
        <fullName evidence="6">Transcriptional regulator, AraC family</fullName>
    </submittedName>
</protein>
<comment type="caution">
    <text evidence="6">The sequence shown here is derived from an EMBL/GenBank/DDBJ whole genome shotgun (WGS) entry which is preliminary data.</text>
</comment>
<keyword evidence="3" id="KW-0010">Activator</keyword>
<evidence type="ECO:0000256" key="2">
    <source>
        <dbReference type="ARBA" id="ARBA00023125"/>
    </source>
</evidence>
<evidence type="ECO:0000313" key="7">
    <source>
        <dbReference type="Proteomes" id="UP000018211"/>
    </source>
</evidence>
<dbReference type="SUPFAM" id="SSF51215">
    <property type="entry name" value="Regulatory protein AraC"/>
    <property type="match status" value="1"/>
</dbReference>
<organism evidence="6 7">
    <name type="scientific">Vibrio nigripulchritudo SOn1</name>
    <dbReference type="NCBI Taxonomy" id="1238450"/>
    <lineage>
        <taxon>Bacteria</taxon>
        <taxon>Pseudomonadati</taxon>
        <taxon>Pseudomonadota</taxon>
        <taxon>Gammaproteobacteria</taxon>
        <taxon>Vibrionales</taxon>
        <taxon>Vibrionaceae</taxon>
        <taxon>Vibrio</taxon>
    </lineage>
</organism>
<evidence type="ECO:0000313" key="6">
    <source>
        <dbReference type="EMBL" id="CCO47139.1"/>
    </source>
</evidence>
<dbReference type="PANTHER" id="PTHR46796:SF2">
    <property type="entry name" value="TRANSCRIPTIONAL REGULATORY PROTEIN"/>
    <property type="match status" value="1"/>
</dbReference>
<dbReference type="InterPro" id="IPR009057">
    <property type="entry name" value="Homeodomain-like_sf"/>
</dbReference>
<dbReference type="GO" id="GO:0003700">
    <property type="term" value="F:DNA-binding transcription factor activity"/>
    <property type="evidence" value="ECO:0007669"/>
    <property type="project" value="InterPro"/>
</dbReference>
<dbReference type="Pfam" id="PF02311">
    <property type="entry name" value="AraC_binding"/>
    <property type="match status" value="1"/>
</dbReference>